<dbReference type="EMBL" id="ML993895">
    <property type="protein sequence ID" value="KAF2203722.1"/>
    <property type="molecule type" value="Genomic_DNA"/>
</dbReference>
<reference evidence="1" key="1">
    <citation type="journal article" date="2020" name="Stud. Mycol.">
        <title>101 Dothideomycetes genomes: a test case for predicting lifestyles and emergence of pathogens.</title>
        <authorList>
            <person name="Haridas S."/>
            <person name="Albert R."/>
            <person name="Binder M."/>
            <person name="Bloem J."/>
            <person name="Labutti K."/>
            <person name="Salamov A."/>
            <person name="Andreopoulos B."/>
            <person name="Baker S."/>
            <person name="Barry K."/>
            <person name="Bills G."/>
            <person name="Bluhm B."/>
            <person name="Cannon C."/>
            <person name="Castanera R."/>
            <person name="Culley D."/>
            <person name="Daum C."/>
            <person name="Ezra D."/>
            <person name="Gonzalez J."/>
            <person name="Henrissat B."/>
            <person name="Kuo A."/>
            <person name="Liang C."/>
            <person name="Lipzen A."/>
            <person name="Lutzoni F."/>
            <person name="Magnuson J."/>
            <person name="Mondo S."/>
            <person name="Nolan M."/>
            <person name="Ohm R."/>
            <person name="Pangilinan J."/>
            <person name="Park H.-J."/>
            <person name="Ramirez L."/>
            <person name="Alfaro M."/>
            <person name="Sun H."/>
            <person name="Tritt A."/>
            <person name="Yoshinaga Y."/>
            <person name="Zwiers L.-H."/>
            <person name="Turgeon B."/>
            <person name="Goodwin S."/>
            <person name="Spatafora J."/>
            <person name="Crous P."/>
            <person name="Grigoriev I."/>
        </authorList>
    </citation>
    <scope>NUCLEOTIDE SEQUENCE</scope>
    <source>
        <strain evidence="1">ATCC 74209</strain>
    </source>
</reference>
<dbReference type="AlphaFoldDB" id="A0A9P4MV47"/>
<evidence type="ECO:0000313" key="2">
    <source>
        <dbReference type="Proteomes" id="UP000799536"/>
    </source>
</evidence>
<organism evidence="1 2">
    <name type="scientific">Delitschia confertaspora ATCC 74209</name>
    <dbReference type="NCBI Taxonomy" id="1513339"/>
    <lineage>
        <taxon>Eukaryota</taxon>
        <taxon>Fungi</taxon>
        <taxon>Dikarya</taxon>
        <taxon>Ascomycota</taxon>
        <taxon>Pezizomycotina</taxon>
        <taxon>Dothideomycetes</taxon>
        <taxon>Pleosporomycetidae</taxon>
        <taxon>Pleosporales</taxon>
        <taxon>Delitschiaceae</taxon>
        <taxon>Delitschia</taxon>
    </lineage>
</organism>
<sequence length="186" mass="21037">MSEKQRPSNDHDAAYYQKRLDGAVRGFYNLRADEIDCLSKAYSFSCRIRSTKAELSAAVEMESIDSTLSGVSHNAFRPSFHNAMAMLKIRYLRSALLRVDRDLFKAIRKLDDTALKRENHQHALQFILNEVVGSGYVIGTAGARWALDSAPPSPEYFFLPAGFGANKTAYTVFELTNYGKWLLREE</sequence>
<gene>
    <name evidence="1" type="ORF">GQ43DRAFT_469743</name>
</gene>
<name>A0A9P4MV47_9PLEO</name>
<dbReference type="Proteomes" id="UP000799536">
    <property type="component" value="Unassembled WGS sequence"/>
</dbReference>
<accession>A0A9P4MV47</accession>
<protein>
    <submittedName>
        <fullName evidence="1">Uncharacterized protein</fullName>
    </submittedName>
</protein>
<evidence type="ECO:0000313" key="1">
    <source>
        <dbReference type="EMBL" id="KAF2203722.1"/>
    </source>
</evidence>
<keyword evidence="2" id="KW-1185">Reference proteome</keyword>
<proteinExistence type="predicted"/>
<comment type="caution">
    <text evidence="1">The sequence shown here is derived from an EMBL/GenBank/DDBJ whole genome shotgun (WGS) entry which is preliminary data.</text>
</comment>